<evidence type="ECO:0000259" key="10">
    <source>
        <dbReference type="PROSITE" id="PS50893"/>
    </source>
</evidence>
<feature type="transmembrane region" description="Helical" evidence="9">
    <location>
        <begin position="101"/>
        <end position="121"/>
    </location>
</feature>
<keyword evidence="7 9" id="KW-1133">Transmembrane helix</keyword>
<dbReference type="GO" id="GO:0016887">
    <property type="term" value="F:ATP hydrolysis activity"/>
    <property type="evidence" value="ECO:0007669"/>
    <property type="project" value="InterPro"/>
</dbReference>
<dbReference type="SUPFAM" id="SSF90123">
    <property type="entry name" value="ABC transporter transmembrane region"/>
    <property type="match status" value="1"/>
</dbReference>
<dbReference type="SMART" id="SM00382">
    <property type="entry name" value="AAA"/>
    <property type="match status" value="1"/>
</dbReference>
<keyword evidence="5" id="KW-0547">Nucleotide-binding</keyword>
<dbReference type="RefSeq" id="WP_315606454.1">
    <property type="nucleotide sequence ID" value="NZ_CP130318.1"/>
</dbReference>
<dbReference type="Gene3D" id="1.20.1560.10">
    <property type="entry name" value="ABC transporter type 1, transmembrane domain"/>
    <property type="match status" value="1"/>
</dbReference>
<keyword evidence="3" id="KW-1003">Cell membrane</keyword>
<dbReference type="FunFam" id="3.40.50.300:FF:000221">
    <property type="entry name" value="Multidrug ABC transporter ATP-binding protein"/>
    <property type="match status" value="1"/>
</dbReference>
<dbReference type="PROSITE" id="PS50893">
    <property type="entry name" value="ABC_TRANSPORTER_2"/>
    <property type="match status" value="1"/>
</dbReference>
<dbReference type="PANTHER" id="PTHR24221:SF654">
    <property type="entry name" value="ATP-BINDING CASSETTE SUB-FAMILY B MEMBER 6"/>
    <property type="match status" value="1"/>
</dbReference>
<dbReference type="PANTHER" id="PTHR24221">
    <property type="entry name" value="ATP-BINDING CASSETTE SUB-FAMILY B"/>
    <property type="match status" value="1"/>
</dbReference>
<dbReference type="Pfam" id="PF00005">
    <property type="entry name" value="ABC_tran"/>
    <property type="match status" value="1"/>
</dbReference>
<evidence type="ECO:0000256" key="4">
    <source>
        <dbReference type="ARBA" id="ARBA00022692"/>
    </source>
</evidence>
<keyword evidence="13" id="KW-1185">Reference proteome</keyword>
<keyword evidence="8 9" id="KW-0472">Membrane</keyword>
<evidence type="ECO:0000256" key="5">
    <source>
        <dbReference type="ARBA" id="ARBA00022741"/>
    </source>
</evidence>
<dbReference type="PROSITE" id="PS50929">
    <property type="entry name" value="ABC_TM1F"/>
    <property type="match status" value="1"/>
</dbReference>
<organism evidence="12 13">
    <name type="scientific">Paenibacillus aurantius</name>
    <dbReference type="NCBI Taxonomy" id="2918900"/>
    <lineage>
        <taxon>Bacteria</taxon>
        <taxon>Bacillati</taxon>
        <taxon>Bacillota</taxon>
        <taxon>Bacilli</taxon>
        <taxon>Bacillales</taxon>
        <taxon>Paenibacillaceae</taxon>
        <taxon>Paenibacillus</taxon>
    </lineage>
</organism>
<evidence type="ECO:0000256" key="9">
    <source>
        <dbReference type="SAM" id="Phobius"/>
    </source>
</evidence>
<proteinExistence type="predicted"/>
<evidence type="ECO:0000256" key="3">
    <source>
        <dbReference type="ARBA" id="ARBA00022475"/>
    </source>
</evidence>
<dbReference type="GO" id="GO:0034040">
    <property type="term" value="F:ATPase-coupled lipid transmembrane transporter activity"/>
    <property type="evidence" value="ECO:0007669"/>
    <property type="project" value="TreeGrafter"/>
</dbReference>
<feature type="transmembrane region" description="Helical" evidence="9">
    <location>
        <begin position="200"/>
        <end position="222"/>
    </location>
</feature>
<accession>A0AA96LIM6</accession>
<evidence type="ECO:0000256" key="7">
    <source>
        <dbReference type="ARBA" id="ARBA00022989"/>
    </source>
</evidence>
<feature type="transmembrane region" description="Helical" evidence="9">
    <location>
        <begin position="170"/>
        <end position="194"/>
    </location>
</feature>
<dbReference type="InterPro" id="IPR027417">
    <property type="entry name" value="P-loop_NTPase"/>
</dbReference>
<reference evidence="12 13" key="1">
    <citation type="submission" date="2022-02" db="EMBL/GenBank/DDBJ databases">
        <title>Paenibacillus sp. MBLB1776 Whole Genome Shotgun Sequencing.</title>
        <authorList>
            <person name="Hwang C.Y."/>
            <person name="Cho E.-S."/>
            <person name="Seo M.-J."/>
        </authorList>
    </citation>
    <scope>NUCLEOTIDE SEQUENCE [LARGE SCALE GENOMIC DNA]</scope>
    <source>
        <strain evidence="12 13">MBLB1776</strain>
    </source>
</reference>
<feature type="domain" description="ABC transporter" evidence="10">
    <location>
        <begin position="377"/>
        <end position="611"/>
    </location>
</feature>
<dbReference type="InterPro" id="IPR003593">
    <property type="entry name" value="AAA+_ATPase"/>
</dbReference>
<feature type="transmembrane region" description="Helical" evidence="9">
    <location>
        <begin position="282"/>
        <end position="307"/>
    </location>
</feature>
<evidence type="ECO:0000256" key="6">
    <source>
        <dbReference type="ARBA" id="ARBA00022840"/>
    </source>
</evidence>
<dbReference type="KEGG" id="paun:MJA45_06495"/>
<evidence type="ECO:0000313" key="13">
    <source>
        <dbReference type="Proteomes" id="UP001305702"/>
    </source>
</evidence>
<dbReference type="EMBL" id="CP130318">
    <property type="protein sequence ID" value="WNQ12676.1"/>
    <property type="molecule type" value="Genomic_DNA"/>
</dbReference>
<sequence>MAVRRYEPAVRFSDHEKILGLEGTFIILMSAVTSRIQRIGGELRRTMVLVRPYLWRHRMAYAALAVLYGLELAQTLVYAWYYGALTDAAIHTQMDRLKSLLLLGAGLLAASAAIAYLHALAETAATTGVKRDMEKALYKRLLLLPGSELSGHRSGDLVSRFANDLHSIGGVLGGGLMEILRLPVVYAAVFVYLYQLNGTIALVSLCAAPAALAAGAASGWLLRRNGREVQRLLGTMSSLLNETIRGHGVVRAYALERMLYRKYAGFNRELYRLERQNAKLSGAFQAGGFAVSSVVFMTSLGLGAYFLSRQMMTVGSLLTFLNLVNHLVYPLTGLAGQWASFQRSLAALDRIAPLLSAPVPATGLPEYIPPAPLKKAIRFEGLCFRYEGQTRLFEDFRLTVPAGRTVAVVGPSGAGKTTLLQLLAGFQQPEAGEIWLDDRRGSSMDLAERRSYFSLVSQETFLFDGTVRENLLGARPGVTEAELREAARNACLHEEIMALPDGYDTPIGELGAKLSGGQRQRLAIARALLRNAPVLLLDEATSALDTETERDVKTALERLMKGRTTIVIAHRLSTVRDADRIVVLDKGRMVQEGTHEELVKAEGLYRRLHHRKETKDKEPMPVDVYPA</sequence>
<dbReference type="InterPro" id="IPR003439">
    <property type="entry name" value="ABC_transporter-like_ATP-bd"/>
</dbReference>
<dbReference type="GO" id="GO:0005886">
    <property type="term" value="C:plasma membrane"/>
    <property type="evidence" value="ECO:0007669"/>
    <property type="project" value="UniProtKB-SubCell"/>
</dbReference>
<feature type="domain" description="ABC transmembrane type-1" evidence="11">
    <location>
        <begin position="75"/>
        <end position="343"/>
    </location>
</feature>
<protein>
    <submittedName>
        <fullName evidence="12">ABC transporter ATP-binding protein</fullName>
    </submittedName>
</protein>
<dbReference type="InterPro" id="IPR039421">
    <property type="entry name" value="Type_1_exporter"/>
</dbReference>
<dbReference type="CDD" id="cd07346">
    <property type="entry name" value="ABC_6TM_exporters"/>
    <property type="match status" value="1"/>
</dbReference>
<evidence type="ECO:0000259" key="11">
    <source>
        <dbReference type="PROSITE" id="PS50929"/>
    </source>
</evidence>
<dbReference type="GO" id="GO:0140359">
    <property type="term" value="F:ABC-type transporter activity"/>
    <property type="evidence" value="ECO:0007669"/>
    <property type="project" value="InterPro"/>
</dbReference>
<dbReference type="SUPFAM" id="SSF52540">
    <property type="entry name" value="P-loop containing nucleoside triphosphate hydrolases"/>
    <property type="match status" value="1"/>
</dbReference>
<keyword evidence="6 12" id="KW-0067">ATP-binding</keyword>
<dbReference type="AlphaFoldDB" id="A0AA96LIM6"/>
<dbReference type="Gene3D" id="3.40.50.300">
    <property type="entry name" value="P-loop containing nucleotide triphosphate hydrolases"/>
    <property type="match status" value="1"/>
</dbReference>
<evidence type="ECO:0000256" key="8">
    <source>
        <dbReference type="ARBA" id="ARBA00023136"/>
    </source>
</evidence>
<name>A0AA96LIM6_9BACL</name>
<dbReference type="InterPro" id="IPR011527">
    <property type="entry name" value="ABC1_TM_dom"/>
</dbReference>
<keyword evidence="2" id="KW-0813">Transport</keyword>
<evidence type="ECO:0000313" key="12">
    <source>
        <dbReference type="EMBL" id="WNQ12676.1"/>
    </source>
</evidence>
<dbReference type="Pfam" id="PF00664">
    <property type="entry name" value="ABC_membrane"/>
    <property type="match status" value="1"/>
</dbReference>
<comment type="subcellular location">
    <subcellularLocation>
        <location evidence="1">Cell membrane</location>
        <topology evidence="1">Multi-pass membrane protein</topology>
    </subcellularLocation>
</comment>
<dbReference type="InterPro" id="IPR036640">
    <property type="entry name" value="ABC1_TM_sf"/>
</dbReference>
<evidence type="ECO:0000256" key="1">
    <source>
        <dbReference type="ARBA" id="ARBA00004651"/>
    </source>
</evidence>
<feature type="transmembrane region" description="Helical" evidence="9">
    <location>
        <begin position="59"/>
        <end position="81"/>
    </location>
</feature>
<dbReference type="Proteomes" id="UP001305702">
    <property type="component" value="Chromosome"/>
</dbReference>
<dbReference type="PROSITE" id="PS00211">
    <property type="entry name" value="ABC_TRANSPORTER_1"/>
    <property type="match status" value="1"/>
</dbReference>
<gene>
    <name evidence="12" type="ORF">MJA45_06495</name>
</gene>
<dbReference type="InterPro" id="IPR017871">
    <property type="entry name" value="ABC_transporter-like_CS"/>
</dbReference>
<evidence type="ECO:0000256" key="2">
    <source>
        <dbReference type="ARBA" id="ARBA00022448"/>
    </source>
</evidence>
<keyword evidence="4 9" id="KW-0812">Transmembrane</keyword>
<dbReference type="GO" id="GO:0005524">
    <property type="term" value="F:ATP binding"/>
    <property type="evidence" value="ECO:0007669"/>
    <property type="project" value="UniProtKB-KW"/>
</dbReference>